<dbReference type="Gene3D" id="3.40.50.720">
    <property type="entry name" value="NAD(P)-binding Rossmann-like Domain"/>
    <property type="match status" value="1"/>
</dbReference>
<dbReference type="AlphaFoldDB" id="A0A382D1G5"/>
<protein>
    <recommendedName>
        <fullName evidence="1">UDP-glucose/GDP-mannose dehydrogenase N-terminal domain-containing protein</fullName>
    </recommendedName>
</protein>
<dbReference type="PIRSF" id="PIRSF000124">
    <property type="entry name" value="UDPglc_GDPman_dh"/>
    <property type="match status" value="1"/>
</dbReference>
<dbReference type="Pfam" id="PF03721">
    <property type="entry name" value="UDPG_MGDP_dh_N"/>
    <property type="match status" value="1"/>
</dbReference>
<feature type="non-terminal residue" evidence="2">
    <location>
        <position position="165"/>
    </location>
</feature>
<evidence type="ECO:0000259" key="1">
    <source>
        <dbReference type="Pfam" id="PF03721"/>
    </source>
</evidence>
<sequence>MADQKKITVVGAGYVGMSLSVLLAQKNNVLVYDIDEQKVTTINSKQSTIHDLTIDEFLSNNHLSLKATLDKEEAYKDADFIIIATPTDFDEHRHTFNTSSVGSVVEDALKINKNSLIVIKSTVPVGHTEHLREKFSTDRVIFSPEFLREGNALMDNLYPNRIIVG</sequence>
<dbReference type="GO" id="GO:0051287">
    <property type="term" value="F:NAD binding"/>
    <property type="evidence" value="ECO:0007669"/>
    <property type="project" value="InterPro"/>
</dbReference>
<dbReference type="PIRSF" id="PIRSF500136">
    <property type="entry name" value="UDP_ManNAc_DH"/>
    <property type="match status" value="1"/>
</dbReference>
<dbReference type="SUPFAM" id="SSF51735">
    <property type="entry name" value="NAD(P)-binding Rossmann-fold domains"/>
    <property type="match status" value="1"/>
</dbReference>
<dbReference type="GO" id="GO:0016628">
    <property type="term" value="F:oxidoreductase activity, acting on the CH-CH group of donors, NAD or NADP as acceptor"/>
    <property type="evidence" value="ECO:0007669"/>
    <property type="project" value="InterPro"/>
</dbReference>
<feature type="domain" description="UDP-glucose/GDP-mannose dehydrogenase N-terminal" evidence="1">
    <location>
        <begin position="5"/>
        <end position="165"/>
    </location>
</feature>
<organism evidence="2">
    <name type="scientific">marine metagenome</name>
    <dbReference type="NCBI Taxonomy" id="408172"/>
    <lineage>
        <taxon>unclassified sequences</taxon>
        <taxon>metagenomes</taxon>
        <taxon>ecological metagenomes</taxon>
    </lineage>
</organism>
<name>A0A382D1G5_9ZZZZ</name>
<dbReference type="GO" id="GO:0000271">
    <property type="term" value="P:polysaccharide biosynthetic process"/>
    <property type="evidence" value="ECO:0007669"/>
    <property type="project" value="InterPro"/>
</dbReference>
<reference evidence="2" key="1">
    <citation type="submission" date="2018-05" db="EMBL/GenBank/DDBJ databases">
        <authorList>
            <person name="Lanie J.A."/>
            <person name="Ng W.-L."/>
            <person name="Kazmierczak K.M."/>
            <person name="Andrzejewski T.M."/>
            <person name="Davidsen T.M."/>
            <person name="Wayne K.J."/>
            <person name="Tettelin H."/>
            <person name="Glass J.I."/>
            <person name="Rusch D."/>
            <person name="Podicherti R."/>
            <person name="Tsui H.-C.T."/>
            <person name="Winkler M.E."/>
        </authorList>
    </citation>
    <scope>NUCLEOTIDE SEQUENCE</scope>
</reference>
<dbReference type="PANTHER" id="PTHR43750">
    <property type="entry name" value="UDP-GLUCOSE 6-DEHYDROGENASE TUAD"/>
    <property type="match status" value="1"/>
</dbReference>
<dbReference type="InterPro" id="IPR017476">
    <property type="entry name" value="UDP-Glc/GDP-Man"/>
</dbReference>
<evidence type="ECO:0000313" key="2">
    <source>
        <dbReference type="EMBL" id="SVB31884.1"/>
    </source>
</evidence>
<proteinExistence type="predicted"/>
<dbReference type="InterPro" id="IPR028359">
    <property type="entry name" value="UDP_ManNAc/GlcNAc_DH"/>
</dbReference>
<dbReference type="InterPro" id="IPR036291">
    <property type="entry name" value="NAD(P)-bd_dom_sf"/>
</dbReference>
<gene>
    <name evidence="2" type="ORF">METZ01_LOCUS184738</name>
</gene>
<accession>A0A382D1G5</accession>
<dbReference type="GO" id="GO:0016616">
    <property type="term" value="F:oxidoreductase activity, acting on the CH-OH group of donors, NAD or NADP as acceptor"/>
    <property type="evidence" value="ECO:0007669"/>
    <property type="project" value="InterPro"/>
</dbReference>
<dbReference type="InterPro" id="IPR001732">
    <property type="entry name" value="UDP-Glc/GDP-Man_DH_N"/>
</dbReference>
<dbReference type="PANTHER" id="PTHR43750:SF2">
    <property type="entry name" value="UDP-GLUCOSE 6-DEHYDROGENASE"/>
    <property type="match status" value="1"/>
</dbReference>
<dbReference type="EMBL" id="UINC01037022">
    <property type="protein sequence ID" value="SVB31884.1"/>
    <property type="molecule type" value="Genomic_DNA"/>
</dbReference>